<feature type="compositionally biased region" description="Basic and acidic residues" evidence="1">
    <location>
        <begin position="28"/>
        <end position="37"/>
    </location>
</feature>
<evidence type="ECO:0000313" key="4">
    <source>
        <dbReference type="Proteomes" id="UP000011087"/>
    </source>
</evidence>
<feature type="compositionally biased region" description="Polar residues" evidence="1">
    <location>
        <begin position="184"/>
        <end position="193"/>
    </location>
</feature>
<organism evidence="2">
    <name type="scientific">Guillardia theta (strain CCMP2712)</name>
    <name type="common">Cryptophyte</name>
    <dbReference type="NCBI Taxonomy" id="905079"/>
    <lineage>
        <taxon>Eukaryota</taxon>
        <taxon>Cryptophyceae</taxon>
        <taxon>Pyrenomonadales</taxon>
        <taxon>Geminigeraceae</taxon>
        <taxon>Guillardia</taxon>
    </lineage>
</organism>
<keyword evidence="4" id="KW-1185">Reference proteome</keyword>
<accession>L1J4E2</accession>
<feature type="compositionally biased region" description="Low complexity" evidence="1">
    <location>
        <begin position="66"/>
        <end position="79"/>
    </location>
</feature>
<evidence type="ECO:0000313" key="3">
    <source>
        <dbReference type="EnsemblProtists" id="EKX43393"/>
    </source>
</evidence>
<dbReference type="EMBL" id="JH993010">
    <property type="protein sequence ID" value="EKX43393.1"/>
    <property type="molecule type" value="Genomic_DNA"/>
</dbReference>
<dbReference type="HOGENOM" id="CLU_1411239_0_0_1"/>
<dbReference type="Proteomes" id="UP000011087">
    <property type="component" value="Unassembled WGS sequence"/>
</dbReference>
<reference evidence="4" key="2">
    <citation type="submission" date="2012-11" db="EMBL/GenBank/DDBJ databases">
        <authorList>
            <person name="Kuo A."/>
            <person name="Curtis B.A."/>
            <person name="Tanifuji G."/>
            <person name="Burki F."/>
            <person name="Gruber A."/>
            <person name="Irimia M."/>
            <person name="Maruyama S."/>
            <person name="Arias M.C."/>
            <person name="Ball S.G."/>
            <person name="Gile G.H."/>
            <person name="Hirakawa Y."/>
            <person name="Hopkins J.F."/>
            <person name="Rensing S.A."/>
            <person name="Schmutz J."/>
            <person name="Symeonidi A."/>
            <person name="Elias M."/>
            <person name="Eveleigh R.J."/>
            <person name="Herman E.K."/>
            <person name="Klute M.J."/>
            <person name="Nakayama T."/>
            <person name="Obornik M."/>
            <person name="Reyes-Prieto A."/>
            <person name="Armbrust E.V."/>
            <person name="Aves S.J."/>
            <person name="Beiko R.G."/>
            <person name="Coutinho P."/>
            <person name="Dacks J.B."/>
            <person name="Durnford D.G."/>
            <person name="Fast N.M."/>
            <person name="Green B.R."/>
            <person name="Grisdale C."/>
            <person name="Hempe F."/>
            <person name="Henrissat B."/>
            <person name="Hoppner M.P."/>
            <person name="Ishida K.-I."/>
            <person name="Kim E."/>
            <person name="Koreny L."/>
            <person name="Kroth P.G."/>
            <person name="Liu Y."/>
            <person name="Malik S.-B."/>
            <person name="Maier U.G."/>
            <person name="McRose D."/>
            <person name="Mock T."/>
            <person name="Neilson J.A."/>
            <person name="Onodera N.T."/>
            <person name="Poole A.M."/>
            <person name="Pritham E.J."/>
            <person name="Richards T.A."/>
            <person name="Rocap G."/>
            <person name="Roy S.W."/>
            <person name="Sarai C."/>
            <person name="Schaack S."/>
            <person name="Shirato S."/>
            <person name="Slamovits C.H."/>
            <person name="Spencer D.F."/>
            <person name="Suzuki S."/>
            <person name="Worden A.Z."/>
            <person name="Zauner S."/>
            <person name="Barry K."/>
            <person name="Bell C."/>
            <person name="Bharti A.K."/>
            <person name="Crow J.A."/>
            <person name="Grimwood J."/>
            <person name="Kramer R."/>
            <person name="Lindquist E."/>
            <person name="Lucas S."/>
            <person name="Salamov A."/>
            <person name="McFadden G.I."/>
            <person name="Lane C.E."/>
            <person name="Keeling P.J."/>
            <person name="Gray M.W."/>
            <person name="Grigoriev I.V."/>
            <person name="Archibald J.M."/>
        </authorList>
    </citation>
    <scope>NUCLEOTIDE SEQUENCE</scope>
    <source>
        <strain evidence="4">CCMP2712</strain>
    </source>
</reference>
<reference evidence="3" key="3">
    <citation type="submission" date="2015-06" db="UniProtKB">
        <authorList>
            <consortium name="EnsemblProtists"/>
        </authorList>
    </citation>
    <scope>IDENTIFICATION</scope>
</reference>
<gene>
    <name evidence="2" type="ORF">GUITHDRAFT_110515</name>
</gene>
<dbReference type="GeneID" id="17300091"/>
<protein>
    <submittedName>
        <fullName evidence="2 3">Uncharacterized protein</fullName>
    </submittedName>
</protein>
<dbReference type="KEGG" id="gtt:GUITHDRAFT_110515"/>
<feature type="region of interest" description="Disordered" evidence="1">
    <location>
        <begin position="148"/>
        <end position="193"/>
    </location>
</feature>
<dbReference type="AlphaFoldDB" id="L1J4E2"/>
<dbReference type="PaxDb" id="55529-EKX43393"/>
<reference evidence="2 4" key="1">
    <citation type="journal article" date="2012" name="Nature">
        <title>Algal genomes reveal evolutionary mosaicism and the fate of nucleomorphs.</title>
        <authorList>
            <consortium name="DOE Joint Genome Institute"/>
            <person name="Curtis B.A."/>
            <person name="Tanifuji G."/>
            <person name="Burki F."/>
            <person name="Gruber A."/>
            <person name="Irimia M."/>
            <person name="Maruyama S."/>
            <person name="Arias M.C."/>
            <person name="Ball S.G."/>
            <person name="Gile G.H."/>
            <person name="Hirakawa Y."/>
            <person name="Hopkins J.F."/>
            <person name="Kuo A."/>
            <person name="Rensing S.A."/>
            <person name="Schmutz J."/>
            <person name="Symeonidi A."/>
            <person name="Elias M."/>
            <person name="Eveleigh R.J."/>
            <person name="Herman E.K."/>
            <person name="Klute M.J."/>
            <person name="Nakayama T."/>
            <person name="Obornik M."/>
            <person name="Reyes-Prieto A."/>
            <person name="Armbrust E.V."/>
            <person name="Aves S.J."/>
            <person name="Beiko R.G."/>
            <person name="Coutinho P."/>
            <person name="Dacks J.B."/>
            <person name="Durnford D.G."/>
            <person name="Fast N.M."/>
            <person name="Green B.R."/>
            <person name="Grisdale C.J."/>
            <person name="Hempel F."/>
            <person name="Henrissat B."/>
            <person name="Hoppner M.P."/>
            <person name="Ishida K."/>
            <person name="Kim E."/>
            <person name="Koreny L."/>
            <person name="Kroth P.G."/>
            <person name="Liu Y."/>
            <person name="Malik S.B."/>
            <person name="Maier U.G."/>
            <person name="McRose D."/>
            <person name="Mock T."/>
            <person name="Neilson J.A."/>
            <person name="Onodera N.T."/>
            <person name="Poole A.M."/>
            <person name="Pritham E.J."/>
            <person name="Richards T.A."/>
            <person name="Rocap G."/>
            <person name="Roy S.W."/>
            <person name="Sarai C."/>
            <person name="Schaack S."/>
            <person name="Shirato S."/>
            <person name="Slamovits C.H."/>
            <person name="Spencer D.F."/>
            <person name="Suzuki S."/>
            <person name="Worden A.Z."/>
            <person name="Zauner S."/>
            <person name="Barry K."/>
            <person name="Bell C."/>
            <person name="Bharti A.K."/>
            <person name="Crow J.A."/>
            <person name="Grimwood J."/>
            <person name="Kramer R."/>
            <person name="Lindquist E."/>
            <person name="Lucas S."/>
            <person name="Salamov A."/>
            <person name="McFadden G.I."/>
            <person name="Lane C.E."/>
            <person name="Keeling P.J."/>
            <person name="Gray M.W."/>
            <person name="Grigoriev I.V."/>
            <person name="Archibald J.M."/>
        </authorList>
    </citation>
    <scope>NUCLEOTIDE SEQUENCE</scope>
    <source>
        <strain evidence="2 4">CCMP2712</strain>
    </source>
</reference>
<dbReference type="EnsemblProtists" id="EKX43393">
    <property type="protein sequence ID" value="EKX43393"/>
    <property type="gene ID" value="GUITHDRAFT_110515"/>
</dbReference>
<proteinExistence type="predicted"/>
<sequence length="193" mass="20765">MSVSSLNGSSRTTLLKSLDSSATPEASMGERHNDGHASKHTYHRSPIRTSAKWQKPPQAHKELDDSSSSSDSTACLSSSMHNFVELASDDVTVKAGREEDVDDGEEERRVRSSLAAAGDIDECVCETRGQPVVLRPVRMIGSRKTRGVPIMFSSPEPSEEEEELTSGAMAPAAPPSAPSLPPHTTFTNKVFDV</sequence>
<evidence type="ECO:0000256" key="1">
    <source>
        <dbReference type="SAM" id="MobiDB-lite"/>
    </source>
</evidence>
<feature type="compositionally biased region" description="Polar residues" evidence="1">
    <location>
        <begin position="1"/>
        <end position="24"/>
    </location>
</feature>
<evidence type="ECO:0000313" key="2">
    <source>
        <dbReference type="EMBL" id="EKX43393.1"/>
    </source>
</evidence>
<dbReference type="RefSeq" id="XP_005830373.1">
    <property type="nucleotide sequence ID" value="XM_005830316.1"/>
</dbReference>
<feature type="region of interest" description="Disordered" evidence="1">
    <location>
        <begin position="1"/>
        <end position="109"/>
    </location>
</feature>
<name>L1J4E2_GUITC</name>
<feature type="compositionally biased region" description="Pro residues" evidence="1">
    <location>
        <begin position="172"/>
        <end position="181"/>
    </location>
</feature>